<organism evidence="4 5">
    <name type="scientific">Micromonospora polyrhachis</name>
    <dbReference type="NCBI Taxonomy" id="1282883"/>
    <lineage>
        <taxon>Bacteria</taxon>
        <taxon>Bacillati</taxon>
        <taxon>Actinomycetota</taxon>
        <taxon>Actinomycetes</taxon>
        <taxon>Micromonosporales</taxon>
        <taxon>Micromonosporaceae</taxon>
        <taxon>Micromonospora</taxon>
    </lineage>
</organism>
<feature type="region of interest" description="Disordered" evidence="1">
    <location>
        <begin position="260"/>
        <end position="284"/>
    </location>
</feature>
<evidence type="ECO:0008006" key="6">
    <source>
        <dbReference type="Google" id="ProtNLM"/>
    </source>
</evidence>
<feature type="transmembrane region" description="Helical" evidence="2">
    <location>
        <begin position="468"/>
        <end position="490"/>
    </location>
</feature>
<keyword evidence="3" id="KW-0732">Signal</keyword>
<protein>
    <recommendedName>
        <fullName evidence="6">Cell wall anchor protein</fullName>
    </recommendedName>
</protein>
<dbReference type="EMBL" id="JACHJW010000001">
    <property type="protein sequence ID" value="MBB4957539.1"/>
    <property type="molecule type" value="Genomic_DNA"/>
</dbReference>
<keyword evidence="5" id="KW-1185">Reference proteome</keyword>
<proteinExistence type="predicted"/>
<evidence type="ECO:0000256" key="1">
    <source>
        <dbReference type="SAM" id="MobiDB-lite"/>
    </source>
</evidence>
<accession>A0A7W7SMJ4</accession>
<feature type="signal peptide" evidence="3">
    <location>
        <begin position="1"/>
        <end position="29"/>
    </location>
</feature>
<comment type="caution">
    <text evidence="4">The sequence shown here is derived from an EMBL/GenBank/DDBJ whole genome shotgun (WGS) entry which is preliminary data.</text>
</comment>
<evidence type="ECO:0000313" key="5">
    <source>
        <dbReference type="Proteomes" id="UP000578819"/>
    </source>
</evidence>
<dbReference type="Proteomes" id="UP000578819">
    <property type="component" value="Unassembled WGS sequence"/>
</dbReference>
<evidence type="ECO:0000313" key="4">
    <source>
        <dbReference type="EMBL" id="MBB4957539.1"/>
    </source>
</evidence>
<feature type="chain" id="PRO_5039633237" description="Cell wall anchor protein" evidence="3">
    <location>
        <begin position="30"/>
        <end position="499"/>
    </location>
</feature>
<sequence>MIRPKLSLKRPLAFLGAVFVGLTAAVAVAAPASAHHTEIKGTVVCEPTTGKKVITWTVTHSETKKYATLVEVKSSIDTPVKDIQGTVLTPKGKKGDSVSGVQEVPGDATGTVELTVFARWSKDGKTSEGKNKYENTSKGRVNLGKDTCAQTPPPCVEAGQAKFKHTFDGPNGVATVELDGELPLCQGVKQSFTLVSYFAPRPEFSVPQYVYGEPDTDTIEAGKTKIELKVELPDCNTQVDLIWGGRDQVIEEIVKDGPTYGNKKLGSPGAPGSRSKGPQGWYNGGTKACQQPAMDFVSNCDGTVIVNLSNNGKISKYPVEFTITAGNFSKKVTVAPNKAESVEVPASDAAEIVVTADGIEPKTYTWQRPEDCALPTVVVESDCENFTVAVKNPEGVTPATAKIAFGGKTETVTVPAGETKTVKFPAKETGTAATVTFEGLDVEPFEAVYEKPATCGGGGGGLPVTGAAAGGIAAGAVILLGAGVALFLVARRRRLRFTA</sequence>
<name>A0A7W7SMJ4_9ACTN</name>
<gene>
    <name evidence="4" type="ORF">FHR38_001272</name>
</gene>
<keyword evidence="2" id="KW-1133">Transmembrane helix</keyword>
<keyword evidence="2" id="KW-0472">Membrane</keyword>
<reference evidence="4 5" key="1">
    <citation type="submission" date="2020-08" db="EMBL/GenBank/DDBJ databases">
        <title>Sequencing the genomes of 1000 actinobacteria strains.</title>
        <authorList>
            <person name="Klenk H.-P."/>
        </authorList>
    </citation>
    <scope>NUCLEOTIDE SEQUENCE [LARGE SCALE GENOMIC DNA]</scope>
    <source>
        <strain evidence="4 5">DSM 45886</strain>
    </source>
</reference>
<dbReference type="AlphaFoldDB" id="A0A7W7SMJ4"/>
<evidence type="ECO:0000256" key="3">
    <source>
        <dbReference type="SAM" id="SignalP"/>
    </source>
</evidence>
<dbReference type="RefSeq" id="WP_184533607.1">
    <property type="nucleotide sequence ID" value="NZ_JACHJW010000001.1"/>
</dbReference>
<keyword evidence="2" id="KW-0812">Transmembrane</keyword>
<evidence type="ECO:0000256" key="2">
    <source>
        <dbReference type="SAM" id="Phobius"/>
    </source>
</evidence>